<dbReference type="SUPFAM" id="SSF53474">
    <property type="entry name" value="alpha/beta-Hydrolases"/>
    <property type="match status" value="1"/>
</dbReference>
<name>D2SBM8_GEOOG</name>
<dbReference type="KEGG" id="gob:Gobs_3547"/>
<dbReference type="InterPro" id="IPR000073">
    <property type="entry name" value="AB_hydrolase_1"/>
</dbReference>
<gene>
    <name evidence="4" type="ordered locus">Gobs_3547</name>
</gene>
<dbReference type="InterPro" id="IPR029058">
    <property type="entry name" value="AB_hydrolase_fold"/>
</dbReference>
<feature type="region of interest" description="Disordered" evidence="1">
    <location>
        <begin position="13"/>
        <end position="42"/>
    </location>
</feature>
<dbReference type="PANTHER" id="PTHR43139:SF52">
    <property type="entry name" value="SI:DKEY-122A22.2"/>
    <property type="match status" value="1"/>
</dbReference>
<feature type="transmembrane region" description="Helical" evidence="2">
    <location>
        <begin position="164"/>
        <end position="182"/>
    </location>
</feature>
<sequence length="463" mass="48419">MAARTLIRPRGSTMTHIHRGTVTPATPTPKNEAQERPYRPDSGSRGHIGWIVAGSLATGLLAAALLVAAPFIAPTETGVTGAFLCGLALGWAMLAVLSVRFTDQPQRWAAAPALFMALSGLLLVALGSSVHEVLTWVWPPALLALVIWLLVRAHRQLRSPSRRWLLYPVIAVLALASISGGYETVRAAAAAKAPMPGQLIDVGGHRLHLNCTGSGSPTVVLEPGAGGTSSDLGWITPAVARDTRVCVYDRAGRGWSEPADTPQDGTQIATDLHTLLHRGQVPGPYVLAGHSYGGLYALTFAARYPDEVAGMVLVDSTAPASAAKPRATPSGDGGSYDLMGRVSTLVSTSARFGLHRLVGFQTASDVRSTIDEYVQTNSSVEQAASLRNFADKPVVVLTAGSGGAADWSAKQDALATLSTDSVHRVIEGTDHATLIEDGKGAAATTRAIFDVVSSVQSARPLAR</sequence>
<dbReference type="PANTHER" id="PTHR43139">
    <property type="entry name" value="SI:DKEY-122A22.2"/>
    <property type="match status" value="1"/>
</dbReference>
<dbReference type="PRINTS" id="PR00111">
    <property type="entry name" value="ABHYDROLASE"/>
</dbReference>
<evidence type="ECO:0000259" key="3">
    <source>
        <dbReference type="Pfam" id="PF00561"/>
    </source>
</evidence>
<dbReference type="Proteomes" id="UP000001382">
    <property type="component" value="Chromosome"/>
</dbReference>
<feature type="transmembrane region" description="Helical" evidence="2">
    <location>
        <begin position="48"/>
        <end position="73"/>
    </location>
</feature>
<evidence type="ECO:0000256" key="2">
    <source>
        <dbReference type="SAM" id="Phobius"/>
    </source>
</evidence>
<dbReference type="OrthoDB" id="7185741at2"/>
<protein>
    <submittedName>
        <fullName evidence="4">Alpha/beta hydrolase fold protein</fullName>
    </submittedName>
</protein>
<feature type="compositionally biased region" description="Basic and acidic residues" evidence="1">
    <location>
        <begin position="32"/>
        <end position="42"/>
    </location>
</feature>
<keyword evidence="2" id="KW-1133">Transmembrane helix</keyword>
<keyword evidence="2" id="KW-0812">Transmembrane</keyword>
<keyword evidence="5" id="KW-1185">Reference proteome</keyword>
<dbReference type="InterPro" id="IPR052370">
    <property type="entry name" value="Meta-cleavage_hydrolase"/>
</dbReference>
<dbReference type="AlphaFoldDB" id="D2SBM8"/>
<dbReference type="GO" id="GO:0016787">
    <property type="term" value="F:hydrolase activity"/>
    <property type="evidence" value="ECO:0007669"/>
    <property type="project" value="UniProtKB-KW"/>
</dbReference>
<dbReference type="EMBL" id="CP001867">
    <property type="protein sequence ID" value="ADB76135.1"/>
    <property type="molecule type" value="Genomic_DNA"/>
</dbReference>
<reference evidence="4 5" key="1">
    <citation type="journal article" date="2010" name="Stand. Genomic Sci.">
        <title>Complete genome sequence of Geodermatophilus obscurus type strain (G-20).</title>
        <authorList>
            <person name="Ivanova N."/>
            <person name="Sikorski J."/>
            <person name="Jando M."/>
            <person name="Munk C."/>
            <person name="Lapidus A."/>
            <person name="Glavina Del Rio T."/>
            <person name="Copeland A."/>
            <person name="Tice H."/>
            <person name="Cheng J.-F."/>
            <person name="Lucas S."/>
            <person name="Chen F."/>
            <person name="Nolan M."/>
            <person name="Bruce D."/>
            <person name="Goodwin L."/>
            <person name="Pitluck S."/>
            <person name="Mavromatis K."/>
            <person name="Mikhailova N."/>
            <person name="Pati A."/>
            <person name="Chen A."/>
            <person name="Palaniappan K."/>
            <person name="Land M."/>
            <person name="Hauser L."/>
            <person name="Chang Y.-J."/>
            <person name="Jeffries C.D."/>
            <person name="Meincke L."/>
            <person name="Brettin T."/>
            <person name="Detter J.C."/>
            <person name="Detter J.C."/>
            <person name="Rohde M."/>
            <person name="Goeker M."/>
            <person name="Bristow J."/>
            <person name="Eisen J.A."/>
            <person name="Markowitz V."/>
            <person name="Hugenholtz P."/>
            <person name="Kyrpides N.C."/>
            <person name="Klenk H.-P."/>
        </authorList>
    </citation>
    <scope>NUCLEOTIDE SEQUENCE [LARGE SCALE GENOMIC DNA]</scope>
    <source>
        <strain evidence="5">ATCC 25078 / DSM 43160 / JCM 3152 / KCC A-0152 / KCTC 9177 / NBRC 13315 / NRRL B-3577 / G-20</strain>
    </source>
</reference>
<evidence type="ECO:0000313" key="4">
    <source>
        <dbReference type="EMBL" id="ADB76135.1"/>
    </source>
</evidence>
<reference evidence="5" key="2">
    <citation type="submission" date="2010-01" db="EMBL/GenBank/DDBJ databases">
        <title>The complete genome of Geodermatophilus obscurus DSM 43160.</title>
        <authorList>
            <consortium name="US DOE Joint Genome Institute (JGI-PGF)"/>
            <person name="Lucas S."/>
            <person name="Copeland A."/>
            <person name="Lapidus A."/>
            <person name="Glavina del Rio T."/>
            <person name="Dalin E."/>
            <person name="Tice H."/>
            <person name="Bruce D."/>
            <person name="Goodwin L."/>
            <person name="Pitluck S."/>
            <person name="Kyrpides N."/>
            <person name="Mavromatis K."/>
            <person name="Ivanova N."/>
            <person name="Munk A.C."/>
            <person name="Brettin T."/>
            <person name="Detter J.C."/>
            <person name="Han C."/>
            <person name="Larimer F."/>
            <person name="Land M."/>
            <person name="Hauser L."/>
            <person name="Markowitz V."/>
            <person name="Cheng J.-F."/>
            <person name="Hugenholtz P."/>
            <person name="Woyke T."/>
            <person name="Wu D."/>
            <person name="Jando M."/>
            <person name="Schneider S."/>
            <person name="Klenk H.-P."/>
            <person name="Eisen J.A."/>
        </authorList>
    </citation>
    <scope>NUCLEOTIDE SEQUENCE [LARGE SCALE GENOMIC DNA]</scope>
    <source>
        <strain evidence="5">ATCC 25078 / DSM 43160 / JCM 3152 / KCC A-0152 / KCTC 9177 / NBRC 13315 / NRRL B-3577 / G-20</strain>
    </source>
</reference>
<dbReference type="eggNOG" id="COG0596">
    <property type="taxonomic scope" value="Bacteria"/>
</dbReference>
<dbReference type="Gene3D" id="3.40.50.1820">
    <property type="entry name" value="alpha/beta hydrolase"/>
    <property type="match status" value="1"/>
</dbReference>
<evidence type="ECO:0000256" key="1">
    <source>
        <dbReference type="SAM" id="MobiDB-lite"/>
    </source>
</evidence>
<keyword evidence="2" id="KW-0472">Membrane</keyword>
<feature type="transmembrane region" description="Helical" evidence="2">
    <location>
        <begin position="133"/>
        <end position="152"/>
    </location>
</feature>
<accession>D2SBM8</accession>
<feature type="transmembrane region" description="Helical" evidence="2">
    <location>
        <begin position="108"/>
        <end position="127"/>
    </location>
</feature>
<organism evidence="4 5">
    <name type="scientific">Geodermatophilus obscurus (strain ATCC 25078 / DSM 43160 / JCM 3152 / CCUG 61914 / KCC A-0152 / KCTC 9177 / NBRC 13315 / NRRL B-3577 / G-20)</name>
    <dbReference type="NCBI Taxonomy" id="526225"/>
    <lineage>
        <taxon>Bacteria</taxon>
        <taxon>Bacillati</taxon>
        <taxon>Actinomycetota</taxon>
        <taxon>Actinomycetes</taxon>
        <taxon>Geodermatophilales</taxon>
        <taxon>Geodermatophilaceae</taxon>
        <taxon>Geodermatophilus</taxon>
    </lineage>
</organism>
<keyword evidence="4" id="KW-0378">Hydrolase</keyword>
<dbReference type="STRING" id="526225.Gobs_3547"/>
<proteinExistence type="predicted"/>
<evidence type="ECO:0000313" key="5">
    <source>
        <dbReference type="Proteomes" id="UP000001382"/>
    </source>
</evidence>
<dbReference type="HOGENOM" id="CLU_020336_9_0_11"/>
<feature type="domain" description="AB hydrolase-1" evidence="3">
    <location>
        <begin position="217"/>
        <end position="323"/>
    </location>
</feature>
<dbReference type="Pfam" id="PF00561">
    <property type="entry name" value="Abhydrolase_1"/>
    <property type="match status" value="1"/>
</dbReference>
<feature type="transmembrane region" description="Helical" evidence="2">
    <location>
        <begin position="79"/>
        <end position="101"/>
    </location>
</feature>